<dbReference type="EMBL" id="DROD01000358">
    <property type="protein sequence ID" value="HHJ52570.1"/>
    <property type="molecule type" value="Genomic_DNA"/>
</dbReference>
<gene>
    <name evidence="2" type="ORF">ENJ89_05205</name>
</gene>
<feature type="domain" description="GSCFA" evidence="1">
    <location>
        <begin position="21"/>
        <end position="257"/>
    </location>
</feature>
<dbReference type="Pfam" id="PF08885">
    <property type="entry name" value="GSCFA"/>
    <property type="match status" value="1"/>
</dbReference>
<accession>A0A7V5PPM1</accession>
<reference evidence="2" key="1">
    <citation type="journal article" date="2020" name="mSystems">
        <title>Genome- and Community-Level Interaction Insights into Carbon Utilization and Element Cycling Functions of Hydrothermarchaeota in Hydrothermal Sediment.</title>
        <authorList>
            <person name="Zhou Z."/>
            <person name="Liu Y."/>
            <person name="Xu W."/>
            <person name="Pan J."/>
            <person name="Luo Z.H."/>
            <person name="Li M."/>
        </authorList>
    </citation>
    <scope>NUCLEOTIDE SEQUENCE [LARGE SCALE GENOMIC DNA]</scope>
    <source>
        <strain evidence="2">HyVt-527</strain>
    </source>
</reference>
<evidence type="ECO:0000259" key="1">
    <source>
        <dbReference type="Pfam" id="PF08885"/>
    </source>
</evidence>
<comment type="caution">
    <text evidence="2">The sequence shown here is derived from an EMBL/GenBank/DDBJ whole genome shotgun (WGS) entry which is preliminary data.</text>
</comment>
<organism evidence="2">
    <name type="scientific">Caldithrix abyssi</name>
    <dbReference type="NCBI Taxonomy" id="187145"/>
    <lineage>
        <taxon>Bacteria</taxon>
        <taxon>Pseudomonadati</taxon>
        <taxon>Calditrichota</taxon>
        <taxon>Calditrichia</taxon>
        <taxon>Calditrichales</taxon>
        <taxon>Calditrichaceae</taxon>
        <taxon>Caldithrix</taxon>
    </lineage>
</organism>
<dbReference type="SUPFAM" id="SSF52266">
    <property type="entry name" value="SGNH hydrolase"/>
    <property type="match status" value="1"/>
</dbReference>
<evidence type="ECO:0000313" key="2">
    <source>
        <dbReference type="EMBL" id="HHJ52570.1"/>
    </source>
</evidence>
<protein>
    <submittedName>
        <fullName evidence="2">GSCFA domain protein</fullName>
    </submittedName>
</protein>
<proteinExistence type="predicted"/>
<sequence>MKFRTEITIPKPAHRIEHPDKLFLIGSCFAEHMANKLQIAGFSVLNNPFGELYNPVSIRDALERMAGFSALGEEDFVFRDGLWHSFYHHSSFSAPDKQQLQETIRQAAESGAQFLRQARYAFVTLGTAYVYRYRATGKIVANCHKLPADRFDRFRLSLQEAEAALRDAVSFLRRLQPDMRIIFTVSPIRHLKDGLVENQRSKAVLLLAVERVVRELPDCAYFPGYEILMDDLRDYRFYADNLTHPAPAAVEYIWEKFSETYFTAACRAAVLEVEKLNRSVAHRPLHPCSEAFQRFAKQQLNLIARLKEKFSYLDLSRQEQHFRSFLNNSD</sequence>
<dbReference type="AlphaFoldDB" id="A0A7V5PPM1"/>
<dbReference type="InterPro" id="IPR014982">
    <property type="entry name" value="GSCFA"/>
</dbReference>
<name>A0A7V5PPM1_CALAY</name>
<dbReference type="Proteomes" id="UP000886124">
    <property type="component" value="Unassembled WGS sequence"/>
</dbReference>